<accession>A0A4Q2DIT4</accession>
<evidence type="ECO:0000313" key="1">
    <source>
        <dbReference type="EMBL" id="RXW19900.1"/>
    </source>
</evidence>
<dbReference type="EMBL" id="SDEE01000177">
    <property type="protein sequence ID" value="RXW19900.1"/>
    <property type="molecule type" value="Genomic_DNA"/>
</dbReference>
<reference evidence="1 2" key="1">
    <citation type="submission" date="2019-01" db="EMBL/GenBank/DDBJ databases">
        <title>Draft genome sequence of Psathyrella aberdarensis IHI B618.</title>
        <authorList>
            <person name="Buettner E."/>
            <person name="Kellner H."/>
        </authorList>
    </citation>
    <scope>NUCLEOTIDE SEQUENCE [LARGE SCALE GENOMIC DNA]</scope>
    <source>
        <strain evidence="1 2">IHI B618</strain>
    </source>
</reference>
<protein>
    <recommendedName>
        <fullName evidence="3">DRBM domain-containing protein</fullName>
    </recommendedName>
</protein>
<comment type="caution">
    <text evidence="1">The sequence shown here is derived from an EMBL/GenBank/DDBJ whole genome shotgun (WGS) entry which is preliminary data.</text>
</comment>
<proteinExistence type="predicted"/>
<gene>
    <name evidence="1" type="ORF">EST38_g5959</name>
</gene>
<dbReference type="AlphaFoldDB" id="A0A4Q2DIT4"/>
<name>A0A4Q2DIT4_9AGAR</name>
<keyword evidence="2" id="KW-1185">Reference proteome</keyword>
<evidence type="ECO:0008006" key="3">
    <source>
        <dbReference type="Google" id="ProtNLM"/>
    </source>
</evidence>
<evidence type="ECO:0000313" key="2">
    <source>
        <dbReference type="Proteomes" id="UP000290288"/>
    </source>
</evidence>
<dbReference type="Proteomes" id="UP000290288">
    <property type="component" value="Unassembled WGS sequence"/>
</dbReference>
<sequence length="89" mass="9840">MADGYCMTFNNAAQKVFGSTVRPIVETWKTNNRAEPWSAEARLVGQDGISVVKIGPSSAPKKQRAKDLAARSGFEWLCSQYPEIDFSDL</sequence>
<organism evidence="1 2">
    <name type="scientific">Candolleomyces aberdarensis</name>
    <dbReference type="NCBI Taxonomy" id="2316362"/>
    <lineage>
        <taxon>Eukaryota</taxon>
        <taxon>Fungi</taxon>
        <taxon>Dikarya</taxon>
        <taxon>Basidiomycota</taxon>
        <taxon>Agaricomycotina</taxon>
        <taxon>Agaricomycetes</taxon>
        <taxon>Agaricomycetidae</taxon>
        <taxon>Agaricales</taxon>
        <taxon>Agaricineae</taxon>
        <taxon>Psathyrellaceae</taxon>
        <taxon>Candolleomyces</taxon>
    </lineage>
</organism>
<dbReference type="OrthoDB" id="10350987at2759"/>